<dbReference type="InterPro" id="IPR056759">
    <property type="entry name" value="DYH2-5-8_CC"/>
</dbReference>
<feature type="region of interest" description="Disordered" evidence="1">
    <location>
        <begin position="957"/>
        <end position="983"/>
    </location>
</feature>
<evidence type="ECO:0000256" key="1">
    <source>
        <dbReference type="SAM" id="MobiDB-lite"/>
    </source>
</evidence>
<dbReference type="GO" id="GO:0045505">
    <property type="term" value="F:dynein intermediate chain binding"/>
    <property type="evidence" value="ECO:0007669"/>
    <property type="project" value="InterPro"/>
</dbReference>
<evidence type="ECO:0008006" key="6">
    <source>
        <dbReference type="Google" id="ProtNLM"/>
    </source>
</evidence>
<dbReference type="InterPro" id="IPR026983">
    <property type="entry name" value="DHC"/>
</dbReference>
<dbReference type="PANTHER" id="PTHR46532:SF11">
    <property type="entry name" value="DYNEIN AXONEMAL HEAVY CHAIN 12"/>
    <property type="match status" value="1"/>
</dbReference>
<evidence type="ECO:0000313" key="5">
    <source>
        <dbReference type="Proteomes" id="UP000005408"/>
    </source>
</evidence>
<dbReference type="InterPro" id="IPR013594">
    <property type="entry name" value="Dynein_heavy_tail"/>
</dbReference>
<dbReference type="PANTHER" id="PTHR46532">
    <property type="entry name" value="MALE FERTILITY FACTOR KL5"/>
    <property type="match status" value="1"/>
</dbReference>
<protein>
    <recommendedName>
        <fullName evidence="6">Dynein heavy chain 5, axonemal</fullName>
    </recommendedName>
</protein>
<dbReference type="GO" id="GO:0051959">
    <property type="term" value="F:dynein light intermediate chain binding"/>
    <property type="evidence" value="ECO:0007669"/>
    <property type="project" value="InterPro"/>
</dbReference>
<keyword evidence="5" id="KW-1185">Reference proteome</keyword>
<evidence type="ECO:0000259" key="3">
    <source>
        <dbReference type="Pfam" id="PF25007"/>
    </source>
</evidence>
<feature type="domain" description="Dynein axonemal heavy chain 2/5/8 coiled-coil" evidence="3">
    <location>
        <begin position="1250"/>
        <end position="1335"/>
    </location>
</feature>
<feature type="region of interest" description="Disordered" evidence="1">
    <location>
        <begin position="1"/>
        <end position="21"/>
    </location>
</feature>
<accession>A0A8W8L484</accession>
<organism evidence="4 5">
    <name type="scientific">Magallana gigas</name>
    <name type="common">Pacific oyster</name>
    <name type="synonym">Crassostrea gigas</name>
    <dbReference type="NCBI Taxonomy" id="29159"/>
    <lineage>
        <taxon>Eukaryota</taxon>
        <taxon>Metazoa</taxon>
        <taxon>Spiralia</taxon>
        <taxon>Lophotrochozoa</taxon>
        <taxon>Mollusca</taxon>
        <taxon>Bivalvia</taxon>
        <taxon>Autobranchia</taxon>
        <taxon>Pteriomorphia</taxon>
        <taxon>Ostreida</taxon>
        <taxon>Ostreoidea</taxon>
        <taxon>Ostreidae</taxon>
        <taxon>Magallana</taxon>
    </lineage>
</organism>
<dbReference type="Proteomes" id="UP000005408">
    <property type="component" value="Unassembled WGS sequence"/>
</dbReference>
<name>A0A8W8L484_MAGGI</name>
<dbReference type="Pfam" id="PF08385">
    <property type="entry name" value="DHC_N1"/>
    <property type="match status" value="1"/>
</dbReference>
<feature type="compositionally biased region" description="Polar residues" evidence="1">
    <location>
        <begin position="957"/>
        <end position="969"/>
    </location>
</feature>
<sequence>MSFAKHSAGGGPDPQSPSTNDLFYERRESVIYANPTAAKPVPGGRRRSTVSSVLTTETIKERQQKAKDQREVRRMCMTAAHKYIIKLVANHIGLDQGAVEEFILDSERHMQLFSSFLDKDGVRSLKFYYQESVMPSIDDCGRTIHGVAKGTVMMRVLVTSGTGDKLRGSCVYFLRTNTDINITSKNMESEIFFGYLDMNQNSGILSAFESVLASVYLPPMKAYSRWGELEESPQGRKTKKHFIDNFDNFLMYLRSAQANSGEGVRLAKNTSEKVNLKEIKTVSDCIPISSNPDIVADMEDLASTWCKQIEQILAESDQMRKEADDTGPLAELEHWRQLMARFNALLEQIKSHECRIVINILNVARSKVLRKWRDLDKRITDNANEAKDNVKFLYTLEKYCEPLYHCDPISMIDCLPGLINAIRMIHSISRYYNTSERMTSLFIKVTNQMVTACKTYINGDGMTRLWEQPRQPLIEKLQHCVSLYKNYQAIFQRTKEKIEATPGEKPFEFSEMYIFGKFETFCRRLDKIISLLNYIESFSSLSDCKIEGMDAFASRFGQIYGSIKKKPYDILDQRKTDFDGDFEDFLRQMRDLEVNIQNFMDVCFQKTPSAFQALQLLNRFEKLNIPRLNVQHKYKAILLQFEQELEDIKKLYTKHKDDPPIVRNVPPISGKIMWVRQLAEKIQEPMMIFAEQTTCMKTDDARRIIKKYNRIAKLLLEYEILYHLAWKDSVDVATRYLQVPVLVRYPQTTSGMLLVNFDPYIFEVIKESEYMIKLNLEIPEAAKVLVHSKDKLKAHFSQMKLLLDEDKDLRMGIPPIFLALLGPSLKRVDSAIRPGLISHTWTSLSLPIYFTQVKEALAELKIIVKQISDIKTTRIDYMLKEISETLLCDLPERNPWGVTEFLQKMEAYTDQMAMDINKMSQVVEDAVKELVRIFLHRAQLEQGMLLESEASTDRSETISVSTKLSSITESDAAPVSEDNDISDEQQIREACDELKEFFNQRLVESLLKATRHSLDVMRRRFFSGGRRSSILHFDENMGGINDGSRMPFFIADITLAIPNVVMQPSLEDIQTALNKATQLVLDISKGVYQWGQDREKQHGTVIHHESRRNSPTMLHGFGQDMHNLIKHIDVPLKHYHKSIVDNKDVSKYVMMMSSALSTLKPEVTDALQRYSDYSFLWKQDRVEAVKEFMVEEPILSEFKAKCLMFKNLENNIDDIQTSEIVGPIELFTDPLKFALRVEIKAWKLMFGKELNQQYRAKMEGVLNFVDDYTKRLARPIRDLEDVREAMSALNDIRENQIALDMQLGPIEESYAMLNDFEVVVKKEETDMVDSLRYSFQKLLTSAVLPWCVLGIEARMVEDSLVLTLSGTIER</sequence>
<proteinExistence type="predicted"/>
<dbReference type="Pfam" id="PF25007">
    <property type="entry name" value="DYH2-5-8_CC"/>
    <property type="match status" value="1"/>
</dbReference>
<evidence type="ECO:0000313" key="4">
    <source>
        <dbReference type="EnsemblMetazoa" id="G26379.1:cds"/>
    </source>
</evidence>
<reference evidence="4" key="1">
    <citation type="submission" date="2022-08" db="UniProtKB">
        <authorList>
            <consortium name="EnsemblMetazoa"/>
        </authorList>
    </citation>
    <scope>IDENTIFICATION</scope>
    <source>
        <strain evidence="4">05x7-T-G4-1.051#20</strain>
    </source>
</reference>
<feature type="domain" description="Dynein heavy chain tail" evidence="2">
    <location>
        <begin position="297"/>
        <end position="846"/>
    </location>
</feature>
<dbReference type="GO" id="GO:0007018">
    <property type="term" value="P:microtubule-based movement"/>
    <property type="evidence" value="ECO:0007669"/>
    <property type="project" value="InterPro"/>
</dbReference>
<dbReference type="EnsemblMetazoa" id="G26379.1">
    <property type="protein sequence ID" value="G26379.1:cds"/>
    <property type="gene ID" value="G26379"/>
</dbReference>
<evidence type="ECO:0000259" key="2">
    <source>
        <dbReference type="Pfam" id="PF08385"/>
    </source>
</evidence>
<dbReference type="GO" id="GO:0005858">
    <property type="term" value="C:axonemal dynein complex"/>
    <property type="evidence" value="ECO:0007669"/>
    <property type="project" value="TreeGrafter"/>
</dbReference>